<sequence length="585" mass="65933">MNRKLGVLKFRMPDGISWLPLYLLVIWGVFVSHLYLPNMGGSGLKLPQNIITWAVMVALVSTIWLMFPSDKAVRLTTASRLIFMSIAILGIPLFFTSPQWQDVARIRWLGLLGGWFFYVSFLQSSARCFYRFSLYYILLTAIALQALIALLQFTIPEAVPAWLAYPQSWGRPYGVFQQVNVLASFIATGLALAIMLLLLPGFILNSIKRERLRLHALGLILLIFPALLVWLQSRVGWLGGAISGVLLLMIGAKVAPKKTLIAAGLMGASIVLAIAVQWSGHIADITHTGSNFARMAILKSTLSMIAERPWTGWGYGSFEYNFQHYRLTQGFSTLETKVVSHPHNEILLWCVEGGIIAFIGLSLLVYVGGNMVWRAWRPTPQLNEYQTGMNKGLSCVLLPILLHTQTEYPFSLSTAHWAIFILLLAKLDSDITPTERYYSLSATTTVFLRKVLPVLSITILLLAGIALYANLSLTSLERNNFLDVEPARRAMVLDPGVNTERWHYDQQIHALLMFNQTRDPALLAGYARWADSYLSRRIDKNVYASWLSIAHYQQDAITYQRLRREAHALFPEDARFMVHLQEGIK</sequence>
<keyword evidence="2" id="KW-1185">Reference proteome</keyword>
<protein>
    <submittedName>
        <fullName evidence="1">O-antigen ligase C-terminal domain-containing protein</fullName>
    </submittedName>
</protein>
<name>A0ACC5RSS6_ENTAG</name>
<evidence type="ECO:0000313" key="2">
    <source>
        <dbReference type="Proteomes" id="UP000633731"/>
    </source>
</evidence>
<keyword evidence="1" id="KW-0436">Ligase</keyword>
<dbReference type="EMBL" id="JAEOXF010000017">
    <property type="protein sequence ID" value="MBK4727658.1"/>
    <property type="molecule type" value="Genomic_DNA"/>
</dbReference>
<dbReference type="Proteomes" id="UP000633731">
    <property type="component" value="Unassembled WGS sequence"/>
</dbReference>
<evidence type="ECO:0000313" key="1">
    <source>
        <dbReference type="EMBL" id="MBK4727658.1"/>
    </source>
</evidence>
<organism evidence="1 2">
    <name type="scientific">Enterobacter agglomerans</name>
    <name type="common">Erwinia herbicola</name>
    <name type="synonym">Pantoea agglomerans</name>
    <dbReference type="NCBI Taxonomy" id="549"/>
    <lineage>
        <taxon>Bacteria</taxon>
        <taxon>Pseudomonadati</taxon>
        <taxon>Pseudomonadota</taxon>
        <taxon>Gammaproteobacteria</taxon>
        <taxon>Enterobacterales</taxon>
        <taxon>Erwiniaceae</taxon>
        <taxon>Pantoea</taxon>
        <taxon>Pantoea agglomerans group</taxon>
    </lineage>
</organism>
<reference evidence="1" key="1">
    <citation type="submission" date="2021-01" db="EMBL/GenBank/DDBJ databases">
        <title>Draft genome of Pantoea agglomerans Eh 335.</title>
        <authorList>
            <person name="Emsley S.A."/>
            <person name="Oline D.K."/>
            <person name="Saw J.H."/>
            <person name="Ushijima B."/>
            <person name="Videau P."/>
            <person name="Koyack M.J."/>
        </authorList>
    </citation>
    <scope>NUCLEOTIDE SEQUENCE</scope>
    <source>
        <strain evidence="1">Eh 335</strain>
    </source>
</reference>
<comment type="caution">
    <text evidence="1">The sequence shown here is derived from an EMBL/GenBank/DDBJ whole genome shotgun (WGS) entry which is preliminary data.</text>
</comment>
<accession>A0ACC5RSS6</accession>
<gene>
    <name evidence="1" type="ORF">JJL49_20735</name>
</gene>
<proteinExistence type="predicted"/>